<gene>
    <name evidence="7" type="ORF">PPROV_000805400</name>
</gene>
<protein>
    <recommendedName>
        <fullName evidence="1">DNA (cytosine-5-)-methyltransferase</fullName>
        <ecNumber evidence="1">2.1.1.37</ecNumber>
    </recommendedName>
</protein>
<evidence type="ECO:0000256" key="6">
    <source>
        <dbReference type="SAM" id="MobiDB-lite"/>
    </source>
</evidence>
<proteinExistence type="inferred from homology"/>
<name>A0A830HQX3_9CHLO</name>
<evidence type="ECO:0000313" key="7">
    <source>
        <dbReference type="EMBL" id="GHP09318.1"/>
    </source>
</evidence>
<dbReference type="Gene3D" id="3.90.120.10">
    <property type="entry name" value="DNA Methylase, subunit A, domain 2"/>
    <property type="match status" value="1"/>
</dbReference>
<accession>A0A830HQX3</accession>
<dbReference type="Gene3D" id="3.40.50.150">
    <property type="entry name" value="Vaccinia Virus protein VP39"/>
    <property type="match status" value="1"/>
</dbReference>
<dbReference type="InterPro" id="IPR001525">
    <property type="entry name" value="C5_MeTfrase"/>
</dbReference>
<dbReference type="InterPro" id="IPR029063">
    <property type="entry name" value="SAM-dependent_MTases_sf"/>
</dbReference>
<evidence type="ECO:0000313" key="8">
    <source>
        <dbReference type="Proteomes" id="UP000660262"/>
    </source>
</evidence>
<feature type="compositionally biased region" description="Basic and acidic residues" evidence="6">
    <location>
        <begin position="655"/>
        <end position="675"/>
    </location>
</feature>
<dbReference type="GO" id="GO:0003677">
    <property type="term" value="F:DNA binding"/>
    <property type="evidence" value="ECO:0007669"/>
    <property type="project" value="TreeGrafter"/>
</dbReference>
<comment type="caution">
    <text evidence="7">The sequence shown here is derived from an EMBL/GenBank/DDBJ whole genome shotgun (WGS) entry which is preliminary data.</text>
</comment>
<evidence type="ECO:0000256" key="5">
    <source>
        <dbReference type="PROSITE-ProRule" id="PRU01016"/>
    </source>
</evidence>
<feature type="region of interest" description="Disordered" evidence="6">
    <location>
        <begin position="89"/>
        <end position="109"/>
    </location>
</feature>
<dbReference type="InterPro" id="IPR018117">
    <property type="entry name" value="C5_DNA_meth_AS"/>
</dbReference>
<evidence type="ECO:0000256" key="4">
    <source>
        <dbReference type="ARBA" id="ARBA00022691"/>
    </source>
</evidence>
<dbReference type="PANTHER" id="PTHR10629">
    <property type="entry name" value="CYTOSINE-SPECIFIC METHYLTRANSFERASE"/>
    <property type="match status" value="1"/>
</dbReference>
<feature type="active site" evidence="5">
    <location>
        <position position="438"/>
    </location>
</feature>
<dbReference type="PANTHER" id="PTHR10629:SF52">
    <property type="entry name" value="DNA (CYTOSINE-5)-METHYLTRANSFERASE 1"/>
    <property type="match status" value="1"/>
</dbReference>
<dbReference type="AlphaFoldDB" id="A0A830HQX3"/>
<dbReference type="OrthoDB" id="549662at2759"/>
<keyword evidence="2 5" id="KW-0489">Methyltransferase</keyword>
<evidence type="ECO:0000256" key="1">
    <source>
        <dbReference type="ARBA" id="ARBA00011975"/>
    </source>
</evidence>
<reference evidence="7" key="1">
    <citation type="submission" date="2020-10" db="EMBL/GenBank/DDBJ databases">
        <title>Unveiling of a novel bifunctional photoreceptor, Dualchrome1, isolated from a cosmopolitan green alga.</title>
        <authorList>
            <person name="Suzuki S."/>
            <person name="Kawachi M."/>
        </authorList>
    </citation>
    <scope>NUCLEOTIDE SEQUENCE</scope>
    <source>
        <strain evidence="7">NIES 2893</strain>
    </source>
</reference>
<evidence type="ECO:0000256" key="2">
    <source>
        <dbReference type="ARBA" id="ARBA00022603"/>
    </source>
</evidence>
<organism evidence="7 8">
    <name type="scientific">Pycnococcus provasolii</name>
    <dbReference type="NCBI Taxonomy" id="41880"/>
    <lineage>
        <taxon>Eukaryota</taxon>
        <taxon>Viridiplantae</taxon>
        <taxon>Chlorophyta</taxon>
        <taxon>Pseudoscourfieldiophyceae</taxon>
        <taxon>Pseudoscourfieldiales</taxon>
        <taxon>Pycnococcaceae</taxon>
        <taxon>Pycnococcus</taxon>
    </lineage>
</organism>
<dbReference type="PROSITE" id="PS51679">
    <property type="entry name" value="SAM_MT_C5"/>
    <property type="match status" value="1"/>
</dbReference>
<dbReference type="GO" id="GO:0044027">
    <property type="term" value="P:negative regulation of gene expression via chromosomal CpG island methylation"/>
    <property type="evidence" value="ECO:0007669"/>
    <property type="project" value="TreeGrafter"/>
</dbReference>
<keyword evidence="8" id="KW-1185">Reference proteome</keyword>
<dbReference type="PROSITE" id="PS00094">
    <property type="entry name" value="C5_MTASE_1"/>
    <property type="match status" value="1"/>
</dbReference>
<dbReference type="GO" id="GO:0003886">
    <property type="term" value="F:DNA (cytosine-5-)-methyltransferase activity"/>
    <property type="evidence" value="ECO:0007669"/>
    <property type="project" value="UniProtKB-EC"/>
</dbReference>
<dbReference type="Pfam" id="PF00145">
    <property type="entry name" value="DNA_methylase"/>
    <property type="match status" value="1"/>
</dbReference>
<dbReference type="InterPro" id="IPR050390">
    <property type="entry name" value="C5-Methyltransferase"/>
</dbReference>
<dbReference type="GO" id="GO:0032259">
    <property type="term" value="P:methylation"/>
    <property type="evidence" value="ECO:0007669"/>
    <property type="project" value="UniProtKB-KW"/>
</dbReference>
<dbReference type="GO" id="GO:0005634">
    <property type="term" value="C:nucleus"/>
    <property type="evidence" value="ECO:0007669"/>
    <property type="project" value="TreeGrafter"/>
</dbReference>
<feature type="region of interest" description="Disordered" evidence="6">
    <location>
        <begin position="655"/>
        <end position="683"/>
    </location>
</feature>
<evidence type="ECO:0000256" key="3">
    <source>
        <dbReference type="ARBA" id="ARBA00022679"/>
    </source>
</evidence>
<dbReference type="EMBL" id="BNJQ01000024">
    <property type="protein sequence ID" value="GHP09318.1"/>
    <property type="molecule type" value="Genomic_DNA"/>
</dbReference>
<keyword evidence="4 5" id="KW-0949">S-adenosyl-L-methionine</keyword>
<keyword evidence="3 5" id="KW-0808">Transferase</keyword>
<dbReference type="EC" id="2.1.1.37" evidence="1"/>
<sequence length="771" mass="84559">MSIDCPGIPATRACDVQHRPTAQPHAQNTTTTTTRYCLSCSLSQPQTHDFAAAASSDSDCCVTCGEHLADPAIIDLTDDDGFATAVGHAQHNTQQAMPSATPRLTPASRGQQHVSQFLVGKRKRNEHAKACQGIDVHVVNDAAIAQQRKREWDANINQRHPPLPVPQPWDSTNNTNNDDDEVVPLDRESKSTRAVVRIGARRYVVQSGTILKLTTGGYALFAYTQKVSIKYWAFVHRIVEFEDTVLACSKKFTSTTPRFAHEAGRVEVFAAVDEEKLHIDSLIACTVDDVHNNFSGVPLVRFAYNRDKGDFVDFEHIMEAAWRAAPCGGGGCASPKLRFIDVCCGGGGLSVGLAQAGMLPLAGVDHDRDAVNTYQAMMLRLSQARTTAFWNTMADFKRLLFDPLKNRNLVTTGDSADKQKRLFEMKADADVIVGGIPCQGFSTANPRNGMAPDVDAETRDERNTMYNDYAAIIPQLPSLRFALVEEVPGFAVLAPELMRMAIEMGFQVKVRLMNALHFGCAQNRLRLFVVMARLGEVMPADPTPTHRTWKGESSPQNMGWWANNSRSKNISIKPSSSSSGSSSSSFLKPCKTLEDAIGDLKDKTCQAGHYCQATDAKKAKLMPCHNAKKLGDDDCARWGALEPGKCAVQLPEHLKPADQGAKRRADGSKWHESGRKYGKPQWNEPSATILTRCEPSHGPYFHPSQCRTFSTRERMRLFAFPDEYNVSSTYTLGPPADKIDTENRIVGNSVPPPLGRAWGESIVAAAAAKTP</sequence>
<comment type="similarity">
    <text evidence="5">Belongs to the class I-like SAM-binding methyltransferase superfamily. C5-methyltransferase family.</text>
</comment>
<dbReference type="SUPFAM" id="SSF53335">
    <property type="entry name" value="S-adenosyl-L-methionine-dependent methyltransferases"/>
    <property type="match status" value="1"/>
</dbReference>
<dbReference type="Proteomes" id="UP000660262">
    <property type="component" value="Unassembled WGS sequence"/>
</dbReference>
<feature type="region of interest" description="Disordered" evidence="6">
    <location>
        <begin position="161"/>
        <end position="183"/>
    </location>
</feature>